<dbReference type="InterPro" id="IPR006700">
    <property type="entry name" value="RsmE"/>
</dbReference>
<evidence type="ECO:0000256" key="8">
    <source>
        <dbReference type="ARBA" id="ARBA00025699"/>
    </source>
</evidence>
<evidence type="ECO:0000313" key="14">
    <source>
        <dbReference type="Proteomes" id="UP000824161"/>
    </source>
</evidence>
<dbReference type="EC" id="2.1.1.193" evidence="10"/>
<evidence type="ECO:0000256" key="9">
    <source>
        <dbReference type="ARBA" id="ARBA00047944"/>
    </source>
</evidence>
<dbReference type="InterPro" id="IPR029026">
    <property type="entry name" value="tRNA_m1G_MTases_N"/>
</dbReference>
<dbReference type="GO" id="GO:0005737">
    <property type="term" value="C:cytoplasm"/>
    <property type="evidence" value="ECO:0007669"/>
    <property type="project" value="UniProtKB-SubCell"/>
</dbReference>
<dbReference type="Proteomes" id="UP000824161">
    <property type="component" value="Unassembled WGS sequence"/>
</dbReference>
<comment type="subcellular location">
    <subcellularLocation>
        <location evidence="1 10">Cytoplasm</location>
    </subcellularLocation>
</comment>
<keyword evidence="5 10" id="KW-0489">Methyltransferase</keyword>
<evidence type="ECO:0000256" key="2">
    <source>
        <dbReference type="ARBA" id="ARBA00005528"/>
    </source>
</evidence>
<dbReference type="Gene3D" id="3.40.1280.10">
    <property type="match status" value="1"/>
</dbReference>
<evidence type="ECO:0000256" key="3">
    <source>
        <dbReference type="ARBA" id="ARBA00022490"/>
    </source>
</evidence>
<dbReference type="Gene3D" id="2.40.240.20">
    <property type="entry name" value="Hypothetical PUA domain-like, domain 1"/>
    <property type="match status" value="1"/>
</dbReference>
<evidence type="ECO:0000256" key="6">
    <source>
        <dbReference type="ARBA" id="ARBA00022679"/>
    </source>
</evidence>
<keyword evidence="6 10" id="KW-0808">Transferase</keyword>
<proteinExistence type="inferred from homology"/>
<gene>
    <name evidence="13" type="ORF">IAC44_02710</name>
</gene>
<dbReference type="SUPFAM" id="SSF75217">
    <property type="entry name" value="alpha/beta knot"/>
    <property type="match status" value="1"/>
</dbReference>
<evidence type="ECO:0000259" key="11">
    <source>
        <dbReference type="Pfam" id="PF04452"/>
    </source>
</evidence>
<evidence type="ECO:0000256" key="10">
    <source>
        <dbReference type="PIRNR" id="PIRNR015601"/>
    </source>
</evidence>
<comment type="function">
    <text evidence="8 10">Specifically methylates the N3 position of the uracil ring of uridine 1498 (m3U1498) in 16S rRNA. Acts on the fully assembled 30S ribosomal subunit.</text>
</comment>
<keyword evidence="3 10" id="KW-0963">Cytoplasm</keyword>
<dbReference type="InterPro" id="IPR046887">
    <property type="entry name" value="RsmE_PUA-like"/>
</dbReference>
<sequence length="239" mass="26334">MQLFYAPSLLPSGEFFTLDKDESHHVVKVLRMVEGETLLATNGRGVMVRGRIALASPSGVSVRVEQTLEDDQRRPYRLHIAVAPTKSNDRMEWLLEKATEIGVDRITPLICARSERRVYNRDRGEKIIVSAGKQSLKATFPQLDPPTDFRTFLRQTASSSACLLMAHCMEGERQQAAPLLARSQDSIVLIGPEGDFTPEELDEALKAGYVPVSLGQARLRTETAALYAVAAASVGHALF</sequence>
<dbReference type="SUPFAM" id="SSF88697">
    <property type="entry name" value="PUA domain-like"/>
    <property type="match status" value="1"/>
</dbReference>
<comment type="caution">
    <text evidence="13">The sequence shown here is derived from an EMBL/GenBank/DDBJ whole genome shotgun (WGS) entry which is preliminary data.</text>
</comment>
<dbReference type="InterPro" id="IPR046886">
    <property type="entry name" value="RsmE_MTase_dom"/>
</dbReference>
<protein>
    <recommendedName>
        <fullName evidence="10">Ribosomal RNA small subunit methyltransferase E</fullName>
        <ecNumber evidence="10">2.1.1.193</ecNumber>
    </recommendedName>
</protein>
<dbReference type="InterPro" id="IPR029028">
    <property type="entry name" value="Alpha/beta_knot_MTases"/>
</dbReference>
<evidence type="ECO:0000256" key="4">
    <source>
        <dbReference type="ARBA" id="ARBA00022552"/>
    </source>
</evidence>
<comment type="similarity">
    <text evidence="2 10">Belongs to the RNA methyltransferase RsmE family.</text>
</comment>
<name>A0A9D1H986_9FLAO</name>
<dbReference type="Pfam" id="PF20260">
    <property type="entry name" value="PUA_4"/>
    <property type="match status" value="1"/>
</dbReference>
<feature type="domain" description="Ribosomal RNA small subunit methyltransferase E methyltransferase" evidence="11">
    <location>
        <begin position="74"/>
        <end position="232"/>
    </location>
</feature>
<evidence type="ECO:0000256" key="5">
    <source>
        <dbReference type="ARBA" id="ARBA00022603"/>
    </source>
</evidence>
<keyword evidence="4 10" id="KW-0698">rRNA processing</keyword>
<evidence type="ECO:0000259" key="12">
    <source>
        <dbReference type="Pfam" id="PF20260"/>
    </source>
</evidence>
<dbReference type="InterPro" id="IPR015947">
    <property type="entry name" value="PUA-like_sf"/>
</dbReference>
<evidence type="ECO:0000256" key="7">
    <source>
        <dbReference type="ARBA" id="ARBA00022691"/>
    </source>
</evidence>
<comment type="catalytic activity">
    <reaction evidence="9 10">
        <text>uridine(1498) in 16S rRNA + S-adenosyl-L-methionine = N(3)-methyluridine(1498) in 16S rRNA + S-adenosyl-L-homocysteine + H(+)</text>
        <dbReference type="Rhea" id="RHEA:42920"/>
        <dbReference type="Rhea" id="RHEA-COMP:10283"/>
        <dbReference type="Rhea" id="RHEA-COMP:10284"/>
        <dbReference type="ChEBI" id="CHEBI:15378"/>
        <dbReference type="ChEBI" id="CHEBI:57856"/>
        <dbReference type="ChEBI" id="CHEBI:59789"/>
        <dbReference type="ChEBI" id="CHEBI:65315"/>
        <dbReference type="ChEBI" id="CHEBI:74502"/>
        <dbReference type="EC" id="2.1.1.193"/>
    </reaction>
</comment>
<dbReference type="GO" id="GO:0070475">
    <property type="term" value="P:rRNA base methylation"/>
    <property type="evidence" value="ECO:0007669"/>
    <property type="project" value="TreeGrafter"/>
</dbReference>
<feature type="domain" description="Ribosomal RNA small subunit methyltransferase E PUA-like" evidence="12">
    <location>
        <begin position="18"/>
        <end position="64"/>
    </location>
</feature>
<reference evidence="13" key="1">
    <citation type="submission" date="2020-10" db="EMBL/GenBank/DDBJ databases">
        <authorList>
            <person name="Gilroy R."/>
        </authorList>
    </citation>
    <scope>NUCLEOTIDE SEQUENCE</scope>
    <source>
        <strain evidence="13">1383</strain>
    </source>
</reference>
<keyword evidence="7 10" id="KW-0949">S-adenosyl-L-methionine</keyword>
<accession>A0A9D1H986</accession>
<dbReference type="PANTHER" id="PTHR30027">
    <property type="entry name" value="RIBOSOMAL RNA SMALL SUBUNIT METHYLTRANSFERASE E"/>
    <property type="match status" value="1"/>
</dbReference>
<dbReference type="PANTHER" id="PTHR30027:SF3">
    <property type="entry name" value="16S RRNA (URACIL(1498)-N(3))-METHYLTRANSFERASE"/>
    <property type="match status" value="1"/>
</dbReference>
<organism evidence="13 14">
    <name type="scientific">Candidatus Merdimorpha stercoravium</name>
    <dbReference type="NCBI Taxonomy" id="2840863"/>
    <lineage>
        <taxon>Bacteria</taxon>
        <taxon>Pseudomonadati</taxon>
        <taxon>Bacteroidota</taxon>
        <taxon>Flavobacteriia</taxon>
        <taxon>Flavobacteriales</taxon>
        <taxon>Candidatus Merdimorpha</taxon>
    </lineage>
</organism>
<dbReference type="GO" id="GO:0070042">
    <property type="term" value="F:rRNA (uridine-N3-)-methyltransferase activity"/>
    <property type="evidence" value="ECO:0007669"/>
    <property type="project" value="TreeGrafter"/>
</dbReference>
<dbReference type="CDD" id="cd18084">
    <property type="entry name" value="RsmE-like"/>
    <property type="match status" value="1"/>
</dbReference>
<dbReference type="Pfam" id="PF04452">
    <property type="entry name" value="Methyltrans_RNA"/>
    <property type="match status" value="1"/>
</dbReference>
<evidence type="ECO:0000256" key="1">
    <source>
        <dbReference type="ARBA" id="ARBA00004496"/>
    </source>
</evidence>
<dbReference type="NCBIfam" id="NF008702">
    <property type="entry name" value="PRK11713.6-1"/>
    <property type="match status" value="1"/>
</dbReference>
<dbReference type="AlphaFoldDB" id="A0A9D1H986"/>
<dbReference type="NCBIfam" id="TIGR00046">
    <property type="entry name" value="RsmE family RNA methyltransferase"/>
    <property type="match status" value="1"/>
</dbReference>
<dbReference type="EMBL" id="DVLY01000063">
    <property type="protein sequence ID" value="HIT97726.1"/>
    <property type="molecule type" value="Genomic_DNA"/>
</dbReference>
<dbReference type="PIRSF" id="PIRSF015601">
    <property type="entry name" value="MTase_slr0722"/>
    <property type="match status" value="1"/>
</dbReference>
<evidence type="ECO:0000313" key="13">
    <source>
        <dbReference type="EMBL" id="HIT97726.1"/>
    </source>
</evidence>
<reference evidence="13" key="2">
    <citation type="journal article" date="2021" name="PeerJ">
        <title>Extensive microbial diversity within the chicken gut microbiome revealed by metagenomics and culture.</title>
        <authorList>
            <person name="Gilroy R."/>
            <person name="Ravi A."/>
            <person name="Getino M."/>
            <person name="Pursley I."/>
            <person name="Horton D.L."/>
            <person name="Alikhan N.F."/>
            <person name="Baker D."/>
            <person name="Gharbi K."/>
            <person name="Hall N."/>
            <person name="Watson M."/>
            <person name="Adriaenssens E.M."/>
            <person name="Foster-Nyarko E."/>
            <person name="Jarju S."/>
            <person name="Secka A."/>
            <person name="Antonio M."/>
            <person name="Oren A."/>
            <person name="Chaudhuri R.R."/>
            <person name="La Ragione R."/>
            <person name="Hildebrand F."/>
            <person name="Pallen M.J."/>
        </authorList>
    </citation>
    <scope>NUCLEOTIDE SEQUENCE</scope>
    <source>
        <strain evidence="13">1383</strain>
    </source>
</reference>